<accession>A0A158BYX0</accession>
<organism evidence="2 3">
    <name type="scientific">Caballeronia calidae</name>
    <dbReference type="NCBI Taxonomy" id="1777139"/>
    <lineage>
        <taxon>Bacteria</taxon>
        <taxon>Pseudomonadati</taxon>
        <taxon>Pseudomonadota</taxon>
        <taxon>Betaproteobacteria</taxon>
        <taxon>Burkholderiales</taxon>
        <taxon>Burkholderiaceae</taxon>
        <taxon>Caballeronia</taxon>
    </lineage>
</organism>
<gene>
    <name evidence="2" type="ORF">AWB78_03276</name>
</gene>
<sequence length="390" mass="42584">MRRRTLNAILLAGVTTSIVNVDGFLALSRGLTVAGEFNPQVAMVVFTIVATIFAFRARAPIWLLGVIGFALVLMMVLAGIADNEPQKMFRDFIYLTLLALSFLIFRQDLKGQKIDGTTFAMYLALFSLLVFPVLGVAGGLEGYDGRFPGFSTSPPIFANSVLLAYLIVRNARVGDLWTALFCALSVGCIVLSGTRSPLATLAVYEMLLLVSGQTVSRGRTAYFVILALGAAALALVAADIYDSSGSGDASTSRIFAQKGADGGSLETRSGWYLTILLGLRNNFFLGGFGAGAAERLTGYITHFDLLRYWYDYSIFFLLLFVYLIYKAHRCSDAPSDMHTRWYSLLIGPFVILNSTLLSMHNMFQVPGMILLFAAYLNCSTMRHRGACEAK</sequence>
<feature type="transmembrane region" description="Helical" evidence="1">
    <location>
        <begin position="37"/>
        <end position="55"/>
    </location>
</feature>
<feature type="transmembrane region" description="Helical" evidence="1">
    <location>
        <begin position="305"/>
        <end position="325"/>
    </location>
</feature>
<reference evidence="2" key="1">
    <citation type="submission" date="2016-01" db="EMBL/GenBank/DDBJ databases">
        <authorList>
            <person name="Peeters C."/>
        </authorList>
    </citation>
    <scope>NUCLEOTIDE SEQUENCE</scope>
    <source>
        <strain evidence="2">LMG 29321</strain>
    </source>
</reference>
<keyword evidence="1" id="KW-0472">Membrane</keyword>
<feature type="transmembrane region" description="Helical" evidence="1">
    <location>
        <begin position="121"/>
        <end position="140"/>
    </location>
</feature>
<evidence type="ECO:0000313" key="2">
    <source>
        <dbReference type="EMBL" id="SAK75304.1"/>
    </source>
</evidence>
<dbReference type="Proteomes" id="UP000071859">
    <property type="component" value="Unassembled WGS sequence"/>
</dbReference>
<feature type="transmembrane region" description="Helical" evidence="1">
    <location>
        <begin position="271"/>
        <end position="293"/>
    </location>
</feature>
<feature type="transmembrane region" description="Helical" evidence="1">
    <location>
        <begin position="62"/>
        <end position="80"/>
    </location>
</feature>
<keyword evidence="1" id="KW-1133">Transmembrane helix</keyword>
<keyword evidence="1" id="KW-0812">Transmembrane</keyword>
<feature type="transmembrane region" description="Helical" evidence="1">
    <location>
        <begin position="92"/>
        <end position="109"/>
    </location>
</feature>
<feature type="transmembrane region" description="Helical" evidence="1">
    <location>
        <begin position="152"/>
        <end position="168"/>
    </location>
</feature>
<name>A0A158BYX0_9BURK</name>
<protein>
    <submittedName>
        <fullName evidence="2">Uncharacterized protein</fullName>
    </submittedName>
</protein>
<evidence type="ECO:0000256" key="1">
    <source>
        <dbReference type="SAM" id="Phobius"/>
    </source>
</evidence>
<dbReference type="AlphaFoldDB" id="A0A158BYX0"/>
<dbReference type="EMBL" id="FCOX02000015">
    <property type="protein sequence ID" value="SAK75304.1"/>
    <property type="molecule type" value="Genomic_DNA"/>
</dbReference>
<feature type="transmembrane region" description="Helical" evidence="1">
    <location>
        <begin position="345"/>
        <end position="376"/>
    </location>
</feature>
<proteinExistence type="predicted"/>
<feature type="transmembrane region" description="Helical" evidence="1">
    <location>
        <begin position="175"/>
        <end position="192"/>
    </location>
</feature>
<evidence type="ECO:0000313" key="3">
    <source>
        <dbReference type="Proteomes" id="UP000071859"/>
    </source>
</evidence>
<keyword evidence="3" id="KW-1185">Reference proteome</keyword>
<comment type="caution">
    <text evidence="2">The sequence shown here is derived from an EMBL/GenBank/DDBJ whole genome shotgun (WGS) entry which is preliminary data.</text>
</comment>
<feature type="transmembrane region" description="Helical" evidence="1">
    <location>
        <begin position="222"/>
        <end position="241"/>
    </location>
</feature>